<dbReference type="Proteomes" id="UP000660070">
    <property type="component" value="Unassembled WGS sequence"/>
</dbReference>
<sequence>MEQILDTLFHDASIIFLQADLQNILNDVNERNLCGRLAIHLNDKLKDINLPGYFVDPEYNRNRNGSLKTILNDEFNEITINCDIIIHSRGHNKKADNLIAIEMKKSNRSDDHKKSDKNRLKALTKISYDEIWSNDGKTLPIYVCGYAVGYYMELDIKNRICLIEVYKKGDKTKEWRQEF</sequence>
<proteinExistence type="predicted"/>
<dbReference type="EMBL" id="JADPVI010000002">
    <property type="protein sequence ID" value="MBF8457144.1"/>
    <property type="molecule type" value="Genomic_DNA"/>
</dbReference>
<evidence type="ECO:0000313" key="2">
    <source>
        <dbReference type="Proteomes" id="UP000660070"/>
    </source>
</evidence>
<evidence type="ECO:0000313" key="1">
    <source>
        <dbReference type="EMBL" id="MBF8457144.1"/>
    </source>
</evidence>
<name>A0ABS0FBR6_9FLAO</name>
<protein>
    <recommendedName>
        <fullName evidence="3">PD-(D/E)XK nuclease superfamily protein</fullName>
    </recommendedName>
</protein>
<gene>
    <name evidence="1" type="ORF">IV494_08100</name>
</gene>
<reference evidence="1 2" key="1">
    <citation type="submission" date="2020-11" db="EMBL/GenBank/DDBJ databases">
        <title>Kaistella gelatinilytica sp. nov., a flavobacterium isolated from Antarctic Soil.</title>
        <authorList>
            <person name="Li J."/>
        </authorList>
    </citation>
    <scope>NUCLEOTIDE SEQUENCE [LARGE SCALE GENOMIC DNA]</scope>
    <source>
        <strain evidence="1 2">G5-32</strain>
    </source>
</reference>
<accession>A0ABS0FBR6</accession>
<evidence type="ECO:0008006" key="3">
    <source>
        <dbReference type="Google" id="ProtNLM"/>
    </source>
</evidence>
<dbReference type="RefSeq" id="WP_196079661.1">
    <property type="nucleotide sequence ID" value="NZ_JADPVI010000002.1"/>
</dbReference>
<organism evidence="1 2">
    <name type="scientific">Kaistella gelatinilytica</name>
    <dbReference type="NCBI Taxonomy" id="2787636"/>
    <lineage>
        <taxon>Bacteria</taxon>
        <taxon>Pseudomonadati</taxon>
        <taxon>Bacteroidota</taxon>
        <taxon>Flavobacteriia</taxon>
        <taxon>Flavobacteriales</taxon>
        <taxon>Weeksellaceae</taxon>
        <taxon>Chryseobacterium group</taxon>
        <taxon>Kaistella</taxon>
    </lineage>
</organism>
<comment type="caution">
    <text evidence="1">The sequence shown here is derived from an EMBL/GenBank/DDBJ whole genome shotgun (WGS) entry which is preliminary data.</text>
</comment>
<keyword evidence="2" id="KW-1185">Reference proteome</keyword>